<dbReference type="InterPro" id="IPR043144">
    <property type="entry name" value="Mal/L-sulf/L-lact_DH-like_ah"/>
</dbReference>
<accession>A0A644YLA2</accession>
<dbReference type="EMBL" id="VSSQ01005342">
    <property type="protein sequence ID" value="MPM28768.1"/>
    <property type="molecule type" value="Genomic_DNA"/>
</dbReference>
<dbReference type="PANTHER" id="PTHR11091">
    <property type="entry name" value="OXIDOREDUCTASE-RELATED"/>
    <property type="match status" value="1"/>
</dbReference>
<dbReference type="InterPro" id="IPR003767">
    <property type="entry name" value="Malate/L-lactate_DH-like"/>
</dbReference>
<dbReference type="InterPro" id="IPR043143">
    <property type="entry name" value="Mal/L-sulf/L-lact_DH-like_NADP"/>
</dbReference>
<dbReference type="Gene3D" id="1.10.1530.10">
    <property type="match status" value="1"/>
</dbReference>
<dbReference type="InterPro" id="IPR036111">
    <property type="entry name" value="Mal/L-sulfo/L-lacto_DH-like_sf"/>
</dbReference>
<name>A0A644YLA2_9ZZZZ</name>
<protein>
    <submittedName>
        <fullName evidence="3">Putative oxidoreductase YjmC</fullName>
        <ecNumber evidence="3">1.1.1.-</ecNumber>
    </submittedName>
</protein>
<evidence type="ECO:0000256" key="2">
    <source>
        <dbReference type="ARBA" id="ARBA00023002"/>
    </source>
</evidence>
<dbReference type="GO" id="GO:0016491">
    <property type="term" value="F:oxidoreductase activity"/>
    <property type="evidence" value="ECO:0007669"/>
    <property type="project" value="UniProtKB-KW"/>
</dbReference>
<keyword evidence="2 3" id="KW-0560">Oxidoreductase</keyword>
<dbReference type="Pfam" id="PF02615">
    <property type="entry name" value="Ldh_2"/>
    <property type="match status" value="1"/>
</dbReference>
<comment type="caution">
    <text evidence="3">The sequence shown here is derived from an EMBL/GenBank/DDBJ whole genome shotgun (WGS) entry which is preliminary data.</text>
</comment>
<dbReference type="SUPFAM" id="SSF89733">
    <property type="entry name" value="L-sulfolactate dehydrogenase-like"/>
    <property type="match status" value="1"/>
</dbReference>
<comment type="similarity">
    <text evidence="1">Belongs to the LDH2/MDH2 oxidoreductase family.</text>
</comment>
<dbReference type="EC" id="1.1.1.-" evidence="3"/>
<dbReference type="Gene3D" id="3.30.1370.60">
    <property type="entry name" value="Hypothetical oxidoreductase yiak, domain 2"/>
    <property type="match status" value="1"/>
</dbReference>
<reference evidence="3" key="1">
    <citation type="submission" date="2019-08" db="EMBL/GenBank/DDBJ databases">
        <authorList>
            <person name="Kucharzyk K."/>
            <person name="Murdoch R.W."/>
            <person name="Higgins S."/>
            <person name="Loffler F."/>
        </authorList>
    </citation>
    <scope>NUCLEOTIDE SEQUENCE</scope>
</reference>
<dbReference type="PANTHER" id="PTHR11091:SF0">
    <property type="entry name" value="MALATE DEHYDROGENASE"/>
    <property type="match status" value="1"/>
</dbReference>
<sequence length="361" mass="39008">MMNDKVKDGVICDPVKIRDYCASIFTGHGVPQDDAYVVADSLVAANLRGLDSHGITRMGIYMDRLEKKLVNPKPEIKVTKDKGAMLFVDGDNGMGTVVTLKAIRMGIARAKEFGTCSVGITHSNHYGAGAYYIKEAVKQNLACHLYGDAPPTMAPWGGIKPYLGTNPYSFGVPAGKYSPIILDMASSIVARGKILIAAKENKSIPQGWAIDTEGKPTTDAHAALAGSVLPFAGPKGYGIALMNDILAGVLTSSNFANRIPDLYRNLVDVQNIGAFIQLTDIDSFIPIKEFNTRMESLVEDLKSMRPAEGVKEIYLPGEIEEMNEVKKQKSGFLISAVEVDMLSKLGAPLGLHVDEIIFRGE</sequence>
<gene>
    <name evidence="3" type="primary">yjmC_12</name>
    <name evidence="3" type="ORF">SDC9_75296</name>
</gene>
<dbReference type="AlphaFoldDB" id="A0A644YLA2"/>
<evidence type="ECO:0000313" key="3">
    <source>
        <dbReference type="EMBL" id="MPM28768.1"/>
    </source>
</evidence>
<proteinExistence type="inferred from homology"/>
<organism evidence="3">
    <name type="scientific">bioreactor metagenome</name>
    <dbReference type="NCBI Taxonomy" id="1076179"/>
    <lineage>
        <taxon>unclassified sequences</taxon>
        <taxon>metagenomes</taxon>
        <taxon>ecological metagenomes</taxon>
    </lineage>
</organism>
<evidence type="ECO:0000256" key="1">
    <source>
        <dbReference type="ARBA" id="ARBA00006056"/>
    </source>
</evidence>